<comment type="caution">
    <text evidence="2">The sequence shown here is derived from an EMBL/GenBank/DDBJ whole genome shotgun (WGS) entry which is preliminary data.</text>
</comment>
<sequence length="98" mass="11032">MQEILYNFAASRMADQLMLYFLLTSHLCMMLNLSKWQKPRGDKTTFAVASTLSALSTVGTIQLMGFQSVLLKHEIGMLMAIALSVLFTFSIPRLRQIS</sequence>
<proteinExistence type="predicted"/>
<keyword evidence="1" id="KW-0472">Membrane</keyword>
<dbReference type="Proteomes" id="UP000275281">
    <property type="component" value="Unassembled WGS sequence"/>
</dbReference>
<evidence type="ECO:0000313" key="2">
    <source>
        <dbReference type="EMBL" id="RPJ66620.1"/>
    </source>
</evidence>
<keyword evidence="1" id="KW-1133">Transmembrane helix</keyword>
<dbReference type="AlphaFoldDB" id="A0A3N5Y0J7"/>
<accession>A0A3N5Y0J7</accession>
<feature type="transmembrane region" description="Helical" evidence="1">
    <location>
        <begin position="17"/>
        <end position="34"/>
    </location>
</feature>
<organism evidence="2 3">
    <name type="scientific">Alteromonas sediminis</name>
    <dbReference type="NCBI Taxonomy" id="2259342"/>
    <lineage>
        <taxon>Bacteria</taxon>
        <taxon>Pseudomonadati</taxon>
        <taxon>Pseudomonadota</taxon>
        <taxon>Gammaproteobacteria</taxon>
        <taxon>Alteromonadales</taxon>
        <taxon>Alteromonadaceae</taxon>
        <taxon>Alteromonas/Salinimonas group</taxon>
        <taxon>Alteromonas</taxon>
    </lineage>
</organism>
<keyword evidence="3" id="KW-1185">Reference proteome</keyword>
<evidence type="ECO:0000256" key="1">
    <source>
        <dbReference type="SAM" id="Phobius"/>
    </source>
</evidence>
<dbReference type="EMBL" id="RPOK01000003">
    <property type="protein sequence ID" value="RPJ66620.1"/>
    <property type="molecule type" value="Genomic_DNA"/>
</dbReference>
<keyword evidence="1" id="KW-0812">Transmembrane</keyword>
<feature type="transmembrane region" description="Helical" evidence="1">
    <location>
        <begin position="75"/>
        <end position="94"/>
    </location>
</feature>
<evidence type="ECO:0000313" key="3">
    <source>
        <dbReference type="Proteomes" id="UP000275281"/>
    </source>
</evidence>
<gene>
    <name evidence="2" type="ORF">DRW07_11095</name>
</gene>
<protein>
    <submittedName>
        <fullName evidence="2">Uncharacterized protein</fullName>
    </submittedName>
</protein>
<dbReference type="RefSeq" id="WP_124027977.1">
    <property type="nucleotide sequence ID" value="NZ_JBHRSN010000006.1"/>
</dbReference>
<feature type="transmembrane region" description="Helical" evidence="1">
    <location>
        <begin position="46"/>
        <end position="69"/>
    </location>
</feature>
<reference evidence="2 3" key="1">
    <citation type="submission" date="2018-11" db="EMBL/GenBank/DDBJ databases">
        <authorList>
            <person name="Ye M.-Q."/>
            <person name="Du Z.-J."/>
        </authorList>
    </citation>
    <scope>NUCLEOTIDE SEQUENCE [LARGE SCALE GENOMIC DNA]</scope>
    <source>
        <strain evidence="2 3">U0105</strain>
    </source>
</reference>
<name>A0A3N5Y0J7_9ALTE</name>